<sequence length="37" mass="3902">MIGYATAIAGFAIFAAMALSSYVAANAPRSLVRVRNR</sequence>
<evidence type="ECO:0000313" key="2">
    <source>
        <dbReference type="Proteomes" id="UP000252586"/>
    </source>
</evidence>
<gene>
    <name evidence="1" type="ORF">DFR74_117137</name>
</gene>
<dbReference type="AlphaFoldDB" id="A0A366D323"/>
<dbReference type="EMBL" id="QNRE01000017">
    <property type="protein sequence ID" value="RBO84315.1"/>
    <property type="molecule type" value="Genomic_DNA"/>
</dbReference>
<reference evidence="1 2" key="1">
    <citation type="submission" date="2018-06" db="EMBL/GenBank/DDBJ databases">
        <title>Genomic Encyclopedia of Type Strains, Phase IV (KMG-IV): sequencing the most valuable type-strain genomes for metagenomic binning, comparative biology and taxonomic classification.</title>
        <authorList>
            <person name="Goeker M."/>
        </authorList>
    </citation>
    <scope>NUCLEOTIDE SEQUENCE [LARGE SCALE GENOMIC DNA]</scope>
    <source>
        <strain evidence="1 2">DSM 44599</strain>
    </source>
</reference>
<accession>A0A366D323</accession>
<proteinExistence type="predicted"/>
<name>A0A366D323_9NOCA</name>
<evidence type="ECO:0000313" key="1">
    <source>
        <dbReference type="EMBL" id="RBO84315.1"/>
    </source>
</evidence>
<dbReference type="Proteomes" id="UP000252586">
    <property type="component" value="Unassembled WGS sequence"/>
</dbReference>
<comment type="caution">
    <text evidence="1">The sequence shown here is derived from an EMBL/GenBank/DDBJ whole genome shotgun (WGS) entry which is preliminary data.</text>
</comment>
<keyword evidence="2" id="KW-1185">Reference proteome</keyword>
<organism evidence="1 2">
    <name type="scientific">Nocardia puris</name>
    <dbReference type="NCBI Taxonomy" id="208602"/>
    <lineage>
        <taxon>Bacteria</taxon>
        <taxon>Bacillati</taxon>
        <taxon>Actinomycetota</taxon>
        <taxon>Actinomycetes</taxon>
        <taxon>Mycobacteriales</taxon>
        <taxon>Nocardiaceae</taxon>
        <taxon>Nocardia</taxon>
    </lineage>
</organism>
<protein>
    <submittedName>
        <fullName evidence="1">Uncharacterized protein</fullName>
    </submittedName>
</protein>